<organism evidence="1 2">
    <name type="scientific">Nephila pilipes</name>
    <name type="common">Giant wood spider</name>
    <name type="synonym">Nephila maculata</name>
    <dbReference type="NCBI Taxonomy" id="299642"/>
    <lineage>
        <taxon>Eukaryota</taxon>
        <taxon>Metazoa</taxon>
        <taxon>Ecdysozoa</taxon>
        <taxon>Arthropoda</taxon>
        <taxon>Chelicerata</taxon>
        <taxon>Arachnida</taxon>
        <taxon>Araneae</taxon>
        <taxon>Araneomorphae</taxon>
        <taxon>Entelegynae</taxon>
        <taxon>Araneoidea</taxon>
        <taxon>Nephilidae</taxon>
        <taxon>Nephila</taxon>
    </lineage>
</organism>
<evidence type="ECO:0000313" key="2">
    <source>
        <dbReference type="Proteomes" id="UP000887013"/>
    </source>
</evidence>
<dbReference type="AlphaFoldDB" id="A0A8X6U4S3"/>
<proteinExistence type="predicted"/>
<evidence type="ECO:0000313" key="1">
    <source>
        <dbReference type="EMBL" id="GFT91586.1"/>
    </source>
</evidence>
<keyword evidence="2" id="KW-1185">Reference proteome</keyword>
<dbReference type="InterPro" id="IPR008042">
    <property type="entry name" value="Retrotrans_Pao"/>
</dbReference>
<gene>
    <name evidence="1" type="ORF">NPIL_376541</name>
</gene>
<reference evidence="1" key="1">
    <citation type="submission" date="2020-08" db="EMBL/GenBank/DDBJ databases">
        <title>Multicomponent nature underlies the extraordinary mechanical properties of spider dragline silk.</title>
        <authorList>
            <person name="Kono N."/>
            <person name="Nakamura H."/>
            <person name="Mori M."/>
            <person name="Yoshida Y."/>
            <person name="Ohtoshi R."/>
            <person name="Malay A.D."/>
            <person name="Moran D.A.P."/>
            <person name="Tomita M."/>
            <person name="Numata K."/>
            <person name="Arakawa K."/>
        </authorList>
    </citation>
    <scope>NUCLEOTIDE SEQUENCE</scope>
</reference>
<accession>A0A8X6U4S3</accession>
<protein>
    <submittedName>
        <fullName evidence="1">Uncharacterized protein</fullName>
    </submittedName>
</protein>
<dbReference type="Proteomes" id="UP000887013">
    <property type="component" value="Unassembled WGS sequence"/>
</dbReference>
<dbReference type="Pfam" id="PF05380">
    <property type="entry name" value="Peptidase_A17"/>
    <property type="match status" value="1"/>
</dbReference>
<dbReference type="EMBL" id="BMAW01120957">
    <property type="protein sequence ID" value="GFT91586.1"/>
    <property type="molecule type" value="Genomic_DNA"/>
</dbReference>
<comment type="caution">
    <text evidence="1">The sequence shown here is derived from an EMBL/GenBank/DDBJ whole genome shotgun (WGS) entry which is preliminary data.</text>
</comment>
<sequence>MRRFRELENLRIRGDEIDSDASITAYGCVVFLRGVTHDNRIIVKFVYSKSRVAPLKSVTLPSLELLGCLLSSRLSNQKLAPFLDDNNVLRVKGSLEESVNFLLMKFTRYSCQTIQNLLSC</sequence>
<name>A0A8X6U4S3_NEPPI</name>